<dbReference type="GO" id="GO:0015833">
    <property type="term" value="P:peptide transport"/>
    <property type="evidence" value="ECO:0007669"/>
    <property type="project" value="TreeGrafter"/>
</dbReference>
<evidence type="ECO:0000256" key="2">
    <source>
        <dbReference type="ARBA" id="ARBA00022448"/>
    </source>
</evidence>
<dbReference type="InterPro" id="IPR030678">
    <property type="entry name" value="Peptide/Ni-bd"/>
</dbReference>
<dbReference type="Pfam" id="PF00496">
    <property type="entry name" value="SBP_bac_5"/>
    <property type="match status" value="1"/>
</dbReference>
<dbReference type="CDD" id="cd00995">
    <property type="entry name" value="PBP2_NikA_DppA_OppA_like"/>
    <property type="match status" value="1"/>
</dbReference>
<accession>A0A0F9F0D4</accession>
<keyword evidence="2" id="KW-0813">Transport</keyword>
<evidence type="ECO:0000259" key="4">
    <source>
        <dbReference type="Pfam" id="PF00496"/>
    </source>
</evidence>
<dbReference type="InterPro" id="IPR000914">
    <property type="entry name" value="SBP_5_dom"/>
</dbReference>
<gene>
    <name evidence="5" type="ORF">LCGC14_2090120</name>
</gene>
<dbReference type="Gene3D" id="3.10.105.10">
    <property type="entry name" value="Dipeptide-binding Protein, Domain 3"/>
    <property type="match status" value="1"/>
</dbReference>
<dbReference type="PIRSF" id="PIRSF002741">
    <property type="entry name" value="MppA"/>
    <property type="match status" value="1"/>
</dbReference>
<proteinExistence type="inferred from homology"/>
<dbReference type="PANTHER" id="PTHR30290:SF9">
    <property type="entry name" value="OLIGOPEPTIDE-BINDING PROTEIN APPA"/>
    <property type="match status" value="1"/>
</dbReference>
<dbReference type="AlphaFoldDB" id="A0A0F9F0D4"/>
<comment type="caution">
    <text evidence="5">The sequence shown here is derived from an EMBL/GenBank/DDBJ whole genome shotgun (WGS) entry which is preliminary data.</text>
</comment>
<evidence type="ECO:0000256" key="1">
    <source>
        <dbReference type="ARBA" id="ARBA00005695"/>
    </source>
</evidence>
<evidence type="ECO:0000256" key="3">
    <source>
        <dbReference type="ARBA" id="ARBA00022729"/>
    </source>
</evidence>
<organism evidence="5">
    <name type="scientific">marine sediment metagenome</name>
    <dbReference type="NCBI Taxonomy" id="412755"/>
    <lineage>
        <taxon>unclassified sequences</taxon>
        <taxon>metagenomes</taxon>
        <taxon>ecological metagenomes</taxon>
    </lineage>
</organism>
<sequence>VWSFERQKNESSPRYALYYRSSQYRTMEKIEAVDKYTVKITTAEPISPLLHFLADTNAFIVPREVVDEERDALEFPRSGPQGRMIGTGPFIWGSLKSLQEITLYRNPEWFGWDQPELARPFLDAYTSFFIVDNASLESLFRGKELDVAGGAGDPQWTFDIKDEKPELELLRETISGWVNSRFKIFDNQTGAPCPLWGDPRLRKAIGLAADRQQAIDFIWAGEAAMTAPVGPAISKWALPPEELRTVPGYRTSLAEREEDLALARQLYEEAGSPEIDFTFADQPSYIPDFAPSFIEGLRQAIGANVKKQVIRAYPQIAEGLLKGCDQMVATWGFDNGWIDLDDWVYPYFHTGGPKNSFGVSDPALDTLLDAQRAEFNEDARREIGYQIQRYLLGVKPDGSGPLELKPDTAAYARLDFATLITAGVSWPYYKNRYTFPWFGNNHWTANQWLDQDDPSFQGRA</sequence>
<dbReference type="GO" id="GO:1904680">
    <property type="term" value="F:peptide transmembrane transporter activity"/>
    <property type="evidence" value="ECO:0007669"/>
    <property type="project" value="TreeGrafter"/>
</dbReference>
<reference evidence="5" key="1">
    <citation type="journal article" date="2015" name="Nature">
        <title>Complex archaea that bridge the gap between prokaryotes and eukaryotes.</title>
        <authorList>
            <person name="Spang A."/>
            <person name="Saw J.H."/>
            <person name="Jorgensen S.L."/>
            <person name="Zaremba-Niedzwiedzka K."/>
            <person name="Martijn J."/>
            <person name="Lind A.E."/>
            <person name="van Eijk R."/>
            <person name="Schleper C."/>
            <person name="Guy L."/>
            <person name="Ettema T.J."/>
        </authorList>
    </citation>
    <scope>NUCLEOTIDE SEQUENCE</scope>
</reference>
<dbReference type="Gene3D" id="3.40.190.10">
    <property type="entry name" value="Periplasmic binding protein-like II"/>
    <property type="match status" value="1"/>
</dbReference>
<dbReference type="GO" id="GO:0042597">
    <property type="term" value="C:periplasmic space"/>
    <property type="evidence" value="ECO:0007669"/>
    <property type="project" value="UniProtKB-ARBA"/>
</dbReference>
<dbReference type="GO" id="GO:0043190">
    <property type="term" value="C:ATP-binding cassette (ABC) transporter complex"/>
    <property type="evidence" value="ECO:0007669"/>
    <property type="project" value="InterPro"/>
</dbReference>
<comment type="similarity">
    <text evidence="1">Belongs to the bacterial solute-binding protein 5 family.</text>
</comment>
<dbReference type="PANTHER" id="PTHR30290">
    <property type="entry name" value="PERIPLASMIC BINDING COMPONENT OF ABC TRANSPORTER"/>
    <property type="match status" value="1"/>
</dbReference>
<dbReference type="EMBL" id="LAZR01025438">
    <property type="protein sequence ID" value="KKL71916.1"/>
    <property type="molecule type" value="Genomic_DNA"/>
</dbReference>
<evidence type="ECO:0000313" key="5">
    <source>
        <dbReference type="EMBL" id="KKL71916.1"/>
    </source>
</evidence>
<name>A0A0F9F0D4_9ZZZZ</name>
<dbReference type="InterPro" id="IPR039424">
    <property type="entry name" value="SBP_5"/>
</dbReference>
<keyword evidence="3" id="KW-0732">Signal</keyword>
<dbReference type="SUPFAM" id="SSF53850">
    <property type="entry name" value="Periplasmic binding protein-like II"/>
    <property type="match status" value="1"/>
</dbReference>
<feature type="non-terminal residue" evidence="5">
    <location>
        <position position="1"/>
    </location>
</feature>
<protein>
    <recommendedName>
        <fullName evidence="4">Solute-binding protein family 5 domain-containing protein</fullName>
    </recommendedName>
</protein>
<feature type="domain" description="Solute-binding protein family 5" evidence="4">
    <location>
        <begin position="1"/>
        <end position="352"/>
    </location>
</feature>